<dbReference type="GO" id="GO:0006261">
    <property type="term" value="P:DNA-templated DNA replication"/>
    <property type="evidence" value="ECO:0007669"/>
    <property type="project" value="TreeGrafter"/>
</dbReference>
<protein>
    <recommendedName>
        <fullName evidence="3">RuvB-like AAA+ ATPase domain-containing protein</fullName>
    </recommendedName>
</protein>
<dbReference type="InterPro" id="IPR051314">
    <property type="entry name" value="AAA_ATPase_RarA/MGS1/WRNIP1"/>
</dbReference>
<dbReference type="Gene3D" id="3.40.50.300">
    <property type="entry name" value="P-loop containing nucleotide triphosphate hydrolases"/>
    <property type="match status" value="1"/>
</dbReference>
<feature type="domain" description="RuvB-like AAA+ ATPase" evidence="3">
    <location>
        <begin position="19"/>
        <end position="82"/>
    </location>
</feature>
<dbReference type="InterPro" id="IPR008824">
    <property type="entry name" value="RuvB-like_N"/>
</dbReference>
<accession>A0A382A1X2</accession>
<evidence type="ECO:0000256" key="1">
    <source>
        <dbReference type="ARBA" id="ARBA00022741"/>
    </source>
</evidence>
<dbReference type="PANTHER" id="PTHR13779">
    <property type="entry name" value="WERNER HELICASE-INTERACTING PROTEIN 1 FAMILY MEMBER"/>
    <property type="match status" value="1"/>
</dbReference>
<sequence>MENKISLFDTNIPPLAERVRPKSLKEFIGQSHILGENKILNSLTENMKLFSMILWGPPGSGKTTLARLLTIKSNYQLHQISAVSSGVKDLREIIDKSLLNRSMGK</sequence>
<keyword evidence="2" id="KW-0067">ATP-binding</keyword>
<dbReference type="GO" id="GO:0006310">
    <property type="term" value="P:DNA recombination"/>
    <property type="evidence" value="ECO:0007669"/>
    <property type="project" value="InterPro"/>
</dbReference>
<gene>
    <name evidence="4" type="ORF">METZ01_LOCUS148379</name>
</gene>
<organism evidence="4">
    <name type="scientific">marine metagenome</name>
    <dbReference type="NCBI Taxonomy" id="408172"/>
    <lineage>
        <taxon>unclassified sequences</taxon>
        <taxon>metagenomes</taxon>
        <taxon>ecological metagenomes</taxon>
    </lineage>
</organism>
<reference evidence="4" key="1">
    <citation type="submission" date="2018-05" db="EMBL/GenBank/DDBJ databases">
        <authorList>
            <person name="Lanie J.A."/>
            <person name="Ng W.-L."/>
            <person name="Kazmierczak K.M."/>
            <person name="Andrzejewski T.M."/>
            <person name="Davidsen T.M."/>
            <person name="Wayne K.J."/>
            <person name="Tettelin H."/>
            <person name="Glass J.I."/>
            <person name="Rusch D."/>
            <person name="Podicherti R."/>
            <person name="Tsui H.-C.T."/>
            <person name="Winkler M.E."/>
        </authorList>
    </citation>
    <scope>NUCLEOTIDE SEQUENCE</scope>
</reference>
<evidence type="ECO:0000313" key="4">
    <source>
        <dbReference type="EMBL" id="SVA95525.1"/>
    </source>
</evidence>
<dbReference type="InterPro" id="IPR027417">
    <property type="entry name" value="P-loop_NTPase"/>
</dbReference>
<dbReference type="AlphaFoldDB" id="A0A382A1X2"/>
<evidence type="ECO:0000256" key="2">
    <source>
        <dbReference type="ARBA" id="ARBA00022840"/>
    </source>
</evidence>
<dbReference type="EMBL" id="UINC01023580">
    <property type="protein sequence ID" value="SVA95525.1"/>
    <property type="molecule type" value="Genomic_DNA"/>
</dbReference>
<dbReference type="Pfam" id="PF05496">
    <property type="entry name" value="RuvB_N"/>
    <property type="match status" value="1"/>
</dbReference>
<dbReference type="GO" id="GO:0009378">
    <property type="term" value="F:four-way junction helicase activity"/>
    <property type="evidence" value="ECO:0007669"/>
    <property type="project" value="InterPro"/>
</dbReference>
<dbReference type="GO" id="GO:0008047">
    <property type="term" value="F:enzyme activator activity"/>
    <property type="evidence" value="ECO:0007669"/>
    <property type="project" value="TreeGrafter"/>
</dbReference>
<evidence type="ECO:0000259" key="3">
    <source>
        <dbReference type="Pfam" id="PF05496"/>
    </source>
</evidence>
<dbReference type="GO" id="GO:0005524">
    <property type="term" value="F:ATP binding"/>
    <property type="evidence" value="ECO:0007669"/>
    <property type="project" value="UniProtKB-KW"/>
</dbReference>
<keyword evidence="1" id="KW-0547">Nucleotide-binding</keyword>
<dbReference type="GO" id="GO:0000731">
    <property type="term" value="P:DNA synthesis involved in DNA repair"/>
    <property type="evidence" value="ECO:0007669"/>
    <property type="project" value="TreeGrafter"/>
</dbReference>
<dbReference type="PANTHER" id="PTHR13779:SF7">
    <property type="entry name" value="ATPASE WRNIP1"/>
    <property type="match status" value="1"/>
</dbReference>
<dbReference type="SUPFAM" id="SSF52540">
    <property type="entry name" value="P-loop containing nucleoside triphosphate hydrolases"/>
    <property type="match status" value="1"/>
</dbReference>
<name>A0A382A1X2_9ZZZZ</name>
<dbReference type="GO" id="GO:0017116">
    <property type="term" value="F:single-stranded DNA helicase activity"/>
    <property type="evidence" value="ECO:0007669"/>
    <property type="project" value="TreeGrafter"/>
</dbReference>
<feature type="non-terminal residue" evidence="4">
    <location>
        <position position="105"/>
    </location>
</feature>
<proteinExistence type="predicted"/>